<dbReference type="Pfam" id="PF03301">
    <property type="entry name" value="Trp_dioxygenase"/>
    <property type="match status" value="1"/>
</dbReference>
<dbReference type="SUPFAM" id="SSF140959">
    <property type="entry name" value="Indolic compounds 2,3-dioxygenase-like"/>
    <property type="match status" value="1"/>
</dbReference>
<organism evidence="1 2">
    <name type="scientific">Streptomyces roseolilacinus</name>
    <dbReference type="NCBI Taxonomy" id="66904"/>
    <lineage>
        <taxon>Bacteria</taxon>
        <taxon>Bacillati</taxon>
        <taxon>Actinomycetota</taxon>
        <taxon>Actinomycetes</taxon>
        <taxon>Kitasatosporales</taxon>
        <taxon>Streptomycetaceae</taxon>
        <taxon>Streptomyces</taxon>
    </lineage>
</organism>
<evidence type="ECO:0000313" key="1">
    <source>
        <dbReference type="EMBL" id="GGQ08098.1"/>
    </source>
</evidence>
<dbReference type="RefSeq" id="WP_189533562.1">
    <property type="nucleotide sequence ID" value="NZ_BMSV01000005.1"/>
</dbReference>
<dbReference type="InterPro" id="IPR037217">
    <property type="entry name" value="Trp/Indoleamine_2_3_dOase-like"/>
</dbReference>
<accession>A0A918EJR9</accession>
<reference evidence="1" key="1">
    <citation type="journal article" date="2014" name="Int. J. Syst. Evol. Microbiol.">
        <title>Complete genome sequence of Corynebacterium casei LMG S-19264T (=DSM 44701T), isolated from a smear-ripened cheese.</title>
        <authorList>
            <consortium name="US DOE Joint Genome Institute (JGI-PGF)"/>
            <person name="Walter F."/>
            <person name="Albersmeier A."/>
            <person name="Kalinowski J."/>
            <person name="Ruckert C."/>
        </authorList>
    </citation>
    <scope>NUCLEOTIDE SEQUENCE</scope>
    <source>
        <strain evidence="1">JCM 4335</strain>
    </source>
</reference>
<dbReference type="GO" id="GO:0019441">
    <property type="term" value="P:L-tryptophan catabolic process to kynurenine"/>
    <property type="evidence" value="ECO:0007669"/>
    <property type="project" value="InterPro"/>
</dbReference>
<comment type="caution">
    <text evidence="1">The sequence shown here is derived from an EMBL/GenBank/DDBJ whole genome shotgun (WGS) entry which is preliminary data.</text>
</comment>
<gene>
    <name evidence="1" type="primary">kynA</name>
    <name evidence="1" type="ORF">GCM10010249_28120</name>
</gene>
<dbReference type="PANTHER" id="PTHR10138">
    <property type="entry name" value="TRYPTOPHAN 2,3-DIOXYGENASE"/>
    <property type="match status" value="1"/>
</dbReference>
<proteinExistence type="predicted"/>
<evidence type="ECO:0000313" key="2">
    <source>
        <dbReference type="Proteomes" id="UP000654123"/>
    </source>
</evidence>
<protein>
    <submittedName>
        <fullName evidence="1">Tryptophan 2,3-dioxygenase</fullName>
    </submittedName>
</protein>
<name>A0A918EJR9_9ACTN</name>
<dbReference type="InterPro" id="IPR004981">
    <property type="entry name" value="Trp_2_3_dOase"/>
</dbReference>
<dbReference type="EMBL" id="BMSV01000005">
    <property type="protein sequence ID" value="GGQ08098.1"/>
    <property type="molecule type" value="Genomic_DNA"/>
</dbReference>
<sequence length="214" mass="23405">MGSEYGRYLRLDRLLALQQPVTGPEAGRRHDSEHFFIVVHQASELLLKQVLLDVHAAIGEMRGTRVDWPLVREYVERAGALVATLRDVLRLFEHLPVDEFTAFRPGLGSASAAQSHQFASFLALMGIGEDPSPLTAALCSAAQREGTGSEDFARVVRSLGELASTVGEWQRGHIGVAERFIADAPGTGGTAGVAWLRRRQRPALPDLTRFSRPP</sequence>
<dbReference type="GO" id="GO:0046872">
    <property type="term" value="F:metal ion binding"/>
    <property type="evidence" value="ECO:0007669"/>
    <property type="project" value="InterPro"/>
</dbReference>
<dbReference type="AlphaFoldDB" id="A0A918EJR9"/>
<dbReference type="Proteomes" id="UP000654123">
    <property type="component" value="Unassembled WGS sequence"/>
</dbReference>
<dbReference type="GO" id="GO:0019442">
    <property type="term" value="P:L-tryptophan catabolic process to acetyl-CoA"/>
    <property type="evidence" value="ECO:0007669"/>
    <property type="project" value="TreeGrafter"/>
</dbReference>
<dbReference type="GO" id="GO:0020037">
    <property type="term" value="F:heme binding"/>
    <property type="evidence" value="ECO:0007669"/>
    <property type="project" value="InterPro"/>
</dbReference>
<dbReference type="GO" id="GO:0004833">
    <property type="term" value="F:L-tryptophan 2,3-dioxygenase activity"/>
    <property type="evidence" value="ECO:0007669"/>
    <property type="project" value="InterPro"/>
</dbReference>
<dbReference type="PANTHER" id="PTHR10138:SF0">
    <property type="entry name" value="TRYPTOPHAN 2,3-DIOXYGENASE"/>
    <property type="match status" value="1"/>
</dbReference>
<dbReference type="Gene3D" id="1.20.58.480">
    <property type="match status" value="2"/>
</dbReference>
<reference evidence="1" key="2">
    <citation type="submission" date="2020-09" db="EMBL/GenBank/DDBJ databases">
        <authorList>
            <person name="Sun Q."/>
            <person name="Ohkuma M."/>
        </authorList>
    </citation>
    <scope>NUCLEOTIDE SEQUENCE</scope>
    <source>
        <strain evidence="1">JCM 4335</strain>
    </source>
</reference>
<keyword evidence="2" id="KW-1185">Reference proteome</keyword>